<feature type="transmembrane region" description="Helical" evidence="1">
    <location>
        <begin position="80"/>
        <end position="101"/>
    </location>
</feature>
<feature type="transmembrane region" description="Helical" evidence="1">
    <location>
        <begin position="113"/>
        <end position="136"/>
    </location>
</feature>
<comment type="caution">
    <text evidence="2">The sequence shown here is derived from an EMBL/GenBank/DDBJ whole genome shotgun (WGS) entry which is preliminary data.</text>
</comment>
<accession>A0A3B0BP20</accession>
<gene>
    <name evidence="2" type="ORF">D7Z94_25430</name>
</gene>
<evidence type="ECO:0000313" key="2">
    <source>
        <dbReference type="EMBL" id="RKN75143.1"/>
    </source>
</evidence>
<evidence type="ECO:0000313" key="3">
    <source>
        <dbReference type="Proteomes" id="UP000276603"/>
    </source>
</evidence>
<protein>
    <submittedName>
        <fullName evidence="2">Uncharacterized protein</fullName>
    </submittedName>
</protein>
<evidence type="ECO:0000256" key="1">
    <source>
        <dbReference type="SAM" id="Phobius"/>
    </source>
</evidence>
<organism evidence="2 3">
    <name type="scientific">Ulvibacterium marinum</name>
    <dbReference type="NCBI Taxonomy" id="2419782"/>
    <lineage>
        <taxon>Bacteria</taxon>
        <taxon>Pseudomonadati</taxon>
        <taxon>Bacteroidota</taxon>
        <taxon>Flavobacteriia</taxon>
        <taxon>Flavobacteriales</taxon>
        <taxon>Flavobacteriaceae</taxon>
        <taxon>Ulvibacterium</taxon>
    </lineage>
</organism>
<proteinExistence type="predicted"/>
<keyword evidence="1" id="KW-0812">Transmembrane</keyword>
<name>A0A3B0BP20_9FLAO</name>
<reference evidence="2 3" key="1">
    <citation type="submission" date="2018-10" db="EMBL/GenBank/DDBJ databases">
        <title>Ulvibacterium marinum gen. nov., sp. nov., a novel marine bacterium of the family Flavobacteriaceae, isolated from a culture of the green alga Ulva prolifera.</title>
        <authorList>
            <person name="Zhang Z."/>
        </authorList>
    </citation>
    <scope>NUCLEOTIDE SEQUENCE [LARGE SCALE GENOMIC DNA]</scope>
    <source>
        <strain evidence="2 3">CCMM003</strain>
    </source>
</reference>
<keyword evidence="1" id="KW-1133">Transmembrane helix</keyword>
<dbReference type="Proteomes" id="UP000276603">
    <property type="component" value="Unassembled WGS sequence"/>
</dbReference>
<dbReference type="EMBL" id="RBCJ01000008">
    <property type="protein sequence ID" value="RKN75143.1"/>
    <property type="molecule type" value="Genomic_DNA"/>
</dbReference>
<keyword evidence="3" id="KW-1185">Reference proteome</keyword>
<keyword evidence="1" id="KW-0472">Membrane</keyword>
<dbReference type="RefSeq" id="WP_120714486.1">
    <property type="nucleotide sequence ID" value="NZ_RBCJ01000008.1"/>
</dbReference>
<sequence length="148" mass="17051">MKLTHLNESEIQQYSFDMMDCDQYVIEHMNTCDYCKKKAADYLMISKGIKEMPEPTFDFDIEELVLEGLHTSSRSKERNYLPYSLIALGIGIATASLYFFIDNLAALFIFDNPFMVFLIVGIAIFISIPIGLDMVISFNKKLKIMDYL</sequence>
<dbReference type="OrthoDB" id="708468at2"/>
<dbReference type="AlphaFoldDB" id="A0A3B0BP20"/>